<evidence type="ECO:0000256" key="2">
    <source>
        <dbReference type="ARBA" id="ARBA00022801"/>
    </source>
</evidence>
<protein>
    <submittedName>
        <fullName evidence="3">Uncharacterized protein</fullName>
    </submittedName>
</protein>
<reference evidence="3 4" key="1">
    <citation type="submission" date="2022-11" db="EMBL/GenBank/DDBJ databases">
        <title>Viruses from the air-sea interface of a natural surface slick.</title>
        <authorList>
            <person name="Rahlff J."/>
            <person name="Holmfeldt K."/>
        </authorList>
    </citation>
    <scope>NUCLEOTIDE SEQUENCE [LARGE SCALE GENOMIC DNA]</scope>
    <source>
        <strain evidence="3 4">SMS4</strain>
    </source>
</reference>
<keyword evidence="1" id="KW-0540">Nuclease</keyword>
<dbReference type="InterPro" id="IPR000026">
    <property type="entry name" value="N1-like"/>
</dbReference>
<evidence type="ECO:0000313" key="4">
    <source>
        <dbReference type="Proteomes" id="UP001231109"/>
    </source>
</evidence>
<organism evidence="3 4">
    <name type="scientific">Rheinheimera baltica</name>
    <dbReference type="NCBI Taxonomy" id="67576"/>
    <lineage>
        <taxon>Bacteria</taxon>
        <taxon>Pseudomonadati</taxon>
        <taxon>Pseudomonadota</taxon>
        <taxon>Gammaproteobacteria</taxon>
        <taxon>Chromatiales</taxon>
        <taxon>Chromatiaceae</taxon>
        <taxon>Rheinheimera</taxon>
    </lineage>
</organism>
<dbReference type="RefSeq" id="WP_305977025.1">
    <property type="nucleotide sequence ID" value="NZ_JAPJDZ010000068.1"/>
</dbReference>
<dbReference type="Gene3D" id="3.10.450.30">
    <property type="entry name" value="Microbial ribonucleases"/>
    <property type="match status" value="1"/>
</dbReference>
<gene>
    <name evidence="3" type="ORF">ORJ04_17735</name>
</gene>
<dbReference type="Pfam" id="PF00545">
    <property type="entry name" value="Ribonuclease"/>
    <property type="match status" value="1"/>
</dbReference>
<name>A0ABT9I343_9GAMM</name>
<proteinExistence type="predicted"/>
<comment type="caution">
    <text evidence="3">The sequence shown here is derived from an EMBL/GenBank/DDBJ whole genome shotgun (WGS) entry which is preliminary data.</text>
</comment>
<dbReference type="SUPFAM" id="SSF53933">
    <property type="entry name" value="Microbial ribonucleases"/>
    <property type="match status" value="1"/>
</dbReference>
<evidence type="ECO:0000313" key="3">
    <source>
        <dbReference type="EMBL" id="MDP5137799.1"/>
    </source>
</evidence>
<dbReference type="InterPro" id="IPR016191">
    <property type="entry name" value="Ribonuclease/ribotoxin"/>
</dbReference>
<dbReference type="EMBL" id="JAPJDZ010000068">
    <property type="protein sequence ID" value="MDP5137799.1"/>
    <property type="molecule type" value="Genomic_DNA"/>
</dbReference>
<evidence type="ECO:0000256" key="1">
    <source>
        <dbReference type="ARBA" id="ARBA00022722"/>
    </source>
</evidence>
<keyword evidence="4" id="KW-1185">Reference proteome</keyword>
<keyword evidence="2" id="KW-0378">Hydrolase</keyword>
<accession>A0ABT9I343</accession>
<sequence>MKKFLVLLLVLAGIYHFHGSNLSESIKADYQQVDIQQSDTKPSDYPQQHLSAQQRELQKTLLRIRNNGPFPYDRDGITFHNRERLLPLKASGYYREYTVDTPGLSHRGPRRVVTGGNPPDVYYYTEDHYRSFRTISGAQ</sequence>
<dbReference type="Proteomes" id="UP001231109">
    <property type="component" value="Unassembled WGS sequence"/>
</dbReference>